<reference evidence="1 2" key="1">
    <citation type="journal article" date="2024" name="Ann. Entomol. Soc. Am.">
        <title>Genomic analyses of the southern and eastern yellowjacket wasps (Hymenoptera: Vespidae) reveal evolutionary signatures of social life.</title>
        <authorList>
            <person name="Catto M.A."/>
            <person name="Caine P.B."/>
            <person name="Orr S.E."/>
            <person name="Hunt B.G."/>
            <person name="Goodisman M.A.D."/>
        </authorList>
    </citation>
    <scope>NUCLEOTIDE SEQUENCE [LARGE SCALE GENOMIC DNA]</scope>
    <source>
        <strain evidence="1">232</strain>
        <tissue evidence="1">Head and thorax</tissue>
    </source>
</reference>
<gene>
    <name evidence="1" type="ORF">V1477_001810</name>
</gene>
<evidence type="ECO:0000313" key="1">
    <source>
        <dbReference type="EMBL" id="KAL2749739.1"/>
    </source>
</evidence>
<organism evidence="1 2">
    <name type="scientific">Vespula maculifrons</name>
    <name type="common">Eastern yellow jacket</name>
    <name type="synonym">Wasp</name>
    <dbReference type="NCBI Taxonomy" id="7453"/>
    <lineage>
        <taxon>Eukaryota</taxon>
        <taxon>Metazoa</taxon>
        <taxon>Ecdysozoa</taxon>
        <taxon>Arthropoda</taxon>
        <taxon>Hexapoda</taxon>
        <taxon>Insecta</taxon>
        <taxon>Pterygota</taxon>
        <taxon>Neoptera</taxon>
        <taxon>Endopterygota</taxon>
        <taxon>Hymenoptera</taxon>
        <taxon>Apocrita</taxon>
        <taxon>Aculeata</taxon>
        <taxon>Vespoidea</taxon>
        <taxon>Vespidae</taxon>
        <taxon>Vespinae</taxon>
        <taxon>Vespula</taxon>
    </lineage>
</organism>
<dbReference type="EMBL" id="JAYRBN010000026">
    <property type="protein sequence ID" value="KAL2749739.1"/>
    <property type="molecule type" value="Genomic_DNA"/>
</dbReference>
<name>A0ABD2CX66_VESMC</name>
<comment type="caution">
    <text evidence="1">The sequence shown here is derived from an EMBL/GenBank/DDBJ whole genome shotgun (WGS) entry which is preliminary data.</text>
</comment>
<proteinExistence type="predicted"/>
<dbReference type="Proteomes" id="UP001607303">
    <property type="component" value="Unassembled WGS sequence"/>
</dbReference>
<protein>
    <submittedName>
        <fullName evidence="1">Uncharacterized protein</fullName>
    </submittedName>
</protein>
<evidence type="ECO:0000313" key="2">
    <source>
        <dbReference type="Proteomes" id="UP001607303"/>
    </source>
</evidence>
<sequence length="100" mass="11776">MFYHSLSRYFDESTSFLRTTTSNDLISQSAAVNSQAIFAAWYRAKDRCRLKSFDDKLQMISSCLRMRSHIVRKIQNRLIITDEKQMSFCKSVVRNMTAYD</sequence>
<dbReference type="AlphaFoldDB" id="A0ABD2CX66"/>
<accession>A0ABD2CX66</accession>
<keyword evidence="2" id="KW-1185">Reference proteome</keyword>